<dbReference type="RefSeq" id="WP_130238565.1">
    <property type="nucleotide sequence ID" value="NZ_RQXS01000007.1"/>
</dbReference>
<protein>
    <recommendedName>
        <fullName evidence="3">Toxin CdiA</fullName>
    </recommendedName>
</protein>
<name>A0A8B3TJL5_AVIPA</name>
<dbReference type="AlphaFoldDB" id="A0A8B3TJL5"/>
<organism evidence="1 2">
    <name type="scientific">Avibacterium paragallinarum</name>
    <name type="common">Haemophilus gallinarum</name>
    <dbReference type="NCBI Taxonomy" id="728"/>
    <lineage>
        <taxon>Bacteria</taxon>
        <taxon>Pseudomonadati</taxon>
        <taxon>Pseudomonadota</taxon>
        <taxon>Gammaproteobacteria</taxon>
        <taxon>Pasteurellales</taxon>
        <taxon>Pasteurellaceae</taxon>
        <taxon>Avibacterium</taxon>
    </lineage>
</organism>
<gene>
    <name evidence="1" type="ORF">EIG79_02960</name>
</gene>
<proteinExistence type="predicted"/>
<evidence type="ECO:0008006" key="3">
    <source>
        <dbReference type="Google" id="ProtNLM"/>
    </source>
</evidence>
<accession>A0A8B3TJL5</accession>
<reference evidence="1 2" key="1">
    <citation type="submission" date="2018-11" db="EMBL/GenBank/DDBJ databases">
        <title>Sequencing Av. paragallinarum serogroups.</title>
        <authorList>
            <person name="Hellmuth J.E."/>
            <person name="Boucher C.E."/>
            <person name="Cason E.D."/>
        </authorList>
    </citation>
    <scope>NUCLEOTIDE SEQUENCE [LARGE SCALE GENOMIC DNA]</scope>
    <source>
        <strain evidence="1 2">SA-3</strain>
    </source>
</reference>
<dbReference type="EMBL" id="RQXS01000007">
    <property type="protein sequence ID" value="RZN60698.1"/>
    <property type="molecule type" value="Genomic_DNA"/>
</dbReference>
<evidence type="ECO:0000313" key="1">
    <source>
        <dbReference type="EMBL" id="RZN60698.1"/>
    </source>
</evidence>
<dbReference type="Proteomes" id="UP000294229">
    <property type="component" value="Unassembled WGS sequence"/>
</dbReference>
<comment type="caution">
    <text evidence="1">The sequence shown here is derived from an EMBL/GenBank/DDBJ whole genome shotgun (WGS) entry which is preliminary data.</text>
</comment>
<sequence>MPNCNCPYGAVASGLTAQQTGSRNNTVGILNAASLGGIGKRAVGNNYLSSLDVEHFIQELEKAQKEGRDTKPIIEKYQKISAENRQELLACNGNVLCESGHLYQMNAGAEEVERNLGFFSRMTVPYPNNLNENN</sequence>
<evidence type="ECO:0000313" key="2">
    <source>
        <dbReference type="Proteomes" id="UP000294229"/>
    </source>
</evidence>